<dbReference type="HOGENOM" id="CLU_387415_0_0_1"/>
<reference evidence="5" key="1">
    <citation type="journal article" date="2015" name="Genome Announc.">
        <title>Draft genome sequence of the cellulolytic fungus Chaetomium globosum.</title>
        <authorList>
            <person name="Cuomo C.A."/>
            <person name="Untereiner W.A."/>
            <person name="Ma L.-J."/>
            <person name="Grabherr M."/>
            <person name="Birren B.W."/>
        </authorList>
    </citation>
    <scope>NUCLEOTIDE SEQUENCE [LARGE SCALE GENOMIC DNA]</scope>
    <source>
        <strain evidence="5">ATCC 6205 / CBS 148.51 / DSM 1962 / NBRC 6347 / NRRL 1970</strain>
    </source>
</reference>
<dbReference type="Pfam" id="PF00498">
    <property type="entry name" value="FHA"/>
    <property type="match status" value="1"/>
</dbReference>
<dbReference type="OrthoDB" id="4096268at2759"/>
<feature type="compositionally biased region" description="Acidic residues" evidence="1">
    <location>
        <begin position="319"/>
        <end position="348"/>
    </location>
</feature>
<feature type="transmembrane region" description="Helical" evidence="2">
    <location>
        <begin position="634"/>
        <end position="656"/>
    </location>
</feature>
<evidence type="ECO:0000259" key="3">
    <source>
        <dbReference type="PROSITE" id="PS50006"/>
    </source>
</evidence>
<dbReference type="EMBL" id="CH408033">
    <property type="protein sequence ID" value="EAQ85830.1"/>
    <property type="molecule type" value="Genomic_DNA"/>
</dbReference>
<dbReference type="eggNOG" id="KOG3872">
    <property type="taxonomic scope" value="Eukaryota"/>
</dbReference>
<dbReference type="AlphaFoldDB" id="Q2GY71"/>
<proteinExistence type="predicted"/>
<feature type="region of interest" description="Disordered" evidence="1">
    <location>
        <begin position="370"/>
        <end position="405"/>
    </location>
</feature>
<dbReference type="PANTHER" id="PTHR15715">
    <property type="entry name" value="CENTROSOMAL PROTEIN OF 170 KDA"/>
    <property type="match status" value="1"/>
</dbReference>
<dbReference type="Gene3D" id="2.60.200.20">
    <property type="match status" value="1"/>
</dbReference>
<feature type="domain" description="FHA" evidence="3">
    <location>
        <begin position="45"/>
        <end position="123"/>
    </location>
</feature>
<evidence type="ECO:0000313" key="4">
    <source>
        <dbReference type="EMBL" id="EAQ85830.1"/>
    </source>
</evidence>
<dbReference type="OMA" id="YDYPYSE"/>
<keyword evidence="5" id="KW-1185">Reference proteome</keyword>
<dbReference type="InterPro" id="IPR000253">
    <property type="entry name" value="FHA_dom"/>
</dbReference>
<dbReference type="GeneID" id="4393824"/>
<feature type="region of interest" description="Disordered" evidence="1">
    <location>
        <begin position="459"/>
        <end position="488"/>
    </location>
</feature>
<dbReference type="GO" id="GO:0005737">
    <property type="term" value="C:cytoplasm"/>
    <property type="evidence" value="ECO:0007669"/>
    <property type="project" value="TreeGrafter"/>
</dbReference>
<gene>
    <name evidence="4" type="ORF">CHGG_07083</name>
</gene>
<protein>
    <recommendedName>
        <fullName evidence="3">FHA domain-containing protein</fullName>
    </recommendedName>
</protein>
<evidence type="ECO:0000256" key="1">
    <source>
        <dbReference type="SAM" id="MobiDB-lite"/>
    </source>
</evidence>
<feature type="compositionally biased region" description="Acidic residues" evidence="1">
    <location>
        <begin position="260"/>
        <end position="273"/>
    </location>
</feature>
<organism evidence="4 5">
    <name type="scientific">Chaetomium globosum (strain ATCC 6205 / CBS 148.51 / DSM 1962 / NBRC 6347 / NRRL 1970)</name>
    <name type="common">Soil fungus</name>
    <dbReference type="NCBI Taxonomy" id="306901"/>
    <lineage>
        <taxon>Eukaryota</taxon>
        <taxon>Fungi</taxon>
        <taxon>Dikarya</taxon>
        <taxon>Ascomycota</taxon>
        <taxon>Pezizomycotina</taxon>
        <taxon>Sordariomycetes</taxon>
        <taxon>Sordariomycetidae</taxon>
        <taxon>Sordariales</taxon>
        <taxon>Chaetomiaceae</taxon>
        <taxon>Chaetomium</taxon>
    </lineage>
</organism>
<dbReference type="InterPro" id="IPR008984">
    <property type="entry name" value="SMAD_FHA_dom_sf"/>
</dbReference>
<feature type="region of interest" description="Disordered" evidence="1">
    <location>
        <begin position="260"/>
        <end position="358"/>
    </location>
</feature>
<feature type="compositionally biased region" description="Basic and acidic residues" evidence="1">
    <location>
        <begin position="287"/>
        <end position="296"/>
    </location>
</feature>
<sequence>MNTPPDPRKSVVLRLFVDQDQSSGVDTFPERHITLHDGRDGGSSITIGRASKLSTKGFIASAENAWFDSPVMSRLHARLSAKLDDRVHCHTFSVYIAILTAEQKIEIKDLGSLHGTFLNDDQHLSAHDPVELRQGDVLRFGAPIWRGNEQFVPIVVKVDFQFYTPDGGACTFQVPDESDDEDLDDSQSDHSVEMITANAYDAVTKSIMSAYAAATCEDLVIDLAGPSTSQSPRYDSSLPVPCDSQAHIHDVREPANFVEGQDETADDVIDDSTTDYKFGGPVANENLGDRTLHSDDMTDLESNESPNMDVDHAWYGTVEQDDDEDAEQDDDDQDAEQDDEDDYPDEQSDSQMDSLESQSAEDMISIISDGDSHRSEASDLSDDDSLGLESRNDFTSWEEMSGTSRAPHFPEIIRLIDSMSSSPHPPRQTVAGTNTVSSIDWLLNSEKPRMSSPIVAWEERITPPDSSPAIMTRLWTGGVDDSQPGGENKMTLEAQKAERSRPISVRDLCNNEEPVDRPGNYVNHVPRVLPPLGQKQVAQTGTNEKGNDRKAKRKAEDISTTTDAEERWAGSVSEIPPLNPPVDETNTQPEPPAETVQEVITSTGHDGEHPTIGEPETQDRPVKRARMMRVAERLGYAALGGVTAGAMIVGTLIYTAPTFG</sequence>
<dbReference type="PROSITE" id="PS50006">
    <property type="entry name" value="FHA_DOMAIN"/>
    <property type="match status" value="1"/>
</dbReference>
<feature type="compositionally biased region" description="Basic and acidic residues" evidence="1">
    <location>
        <begin position="545"/>
        <end position="557"/>
    </location>
</feature>
<dbReference type="InterPro" id="IPR051176">
    <property type="entry name" value="Cent_Immune-Sig_Mod"/>
</dbReference>
<dbReference type="STRING" id="306901.Q2GY71"/>
<dbReference type="RefSeq" id="XP_001224739.1">
    <property type="nucleotide sequence ID" value="XM_001224738.1"/>
</dbReference>
<keyword evidence="2" id="KW-0472">Membrane</keyword>
<evidence type="ECO:0000256" key="2">
    <source>
        <dbReference type="SAM" id="Phobius"/>
    </source>
</evidence>
<name>Q2GY71_CHAGB</name>
<dbReference type="VEuPathDB" id="FungiDB:CHGG_07083"/>
<dbReference type="SUPFAM" id="SSF49879">
    <property type="entry name" value="SMAD/FHA domain"/>
    <property type="match status" value="1"/>
</dbReference>
<accession>Q2GY71</accession>
<feature type="region of interest" description="Disordered" evidence="1">
    <location>
        <begin position="532"/>
        <end position="595"/>
    </location>
</feature>
<keyword evidence="2" id="KW-1133">Transmembrane helix</keyword>
<keyword evidence="2" id="KW-0812">Transmembrane</keyword>
<evidence type="ECO:0000313" key="5">
    <source>
        <dbReference type="Proteomes" id="UP000001056"/>
    </source>
</evidence>
<dbReference type="PANTHER" id="PTHR15715:SF37">
    <property type="entry name" value="LD47843P"/>
    <property type="match status" value="1"/>
</dbReference>
<dbReference type="InParanoid" id="Q2GY71"/>
<dbReference type="Proteomes" id="UP000001056">
    <property type="component" value="Unassembled WGS sequence"/>
</dbReference>